<reference evidence="1" key="1">
    <citation type="journal article" date="2014" name="Front. Microbiol.">
        <title>High frequency of phylogenetically diverse reductive dehalogenase-homologous genes in deep subseafloor sedimentary metagenomes.</title>
        <authorList>
            <person name="Kawai M."/>
            <person name="Futagami T."/>
            <person name="Toyoda A."/>
            <person name="Takaki Y."/>
            <person name="Nishi S."/>
            <person name="Hori S."/>
            <person name="Arai W."/>
            <person name="Tsubouchi T."/>
            <person name="Morono Y."/>
            <person name="Uchiyama I."/>
            <person name="Ito T."/>
            <person name="Fujiyama A."/>
            <person name="Inagaki F."/>
            <person name="Takami H."/>
        </authorList>
    </citation>
    <scope>NUCLEOTIDE SEQUENCE</scope>
    <source>
        <strain evidence="1">Expedition CK06-06</strain>
    </source>
</reference>
<feature type="non-terminal residue" evidence="1">
    <location>
        <position position="30"/>
    </location>
</feature>
<name>X0YDL0_9ZZZZ</name>
<sequence>MIMNDKLQNYAKEELKSGLSQLPEGWQRKF</sequence>
<comment type="caution">
    <text evidence="1">The sequence shown here is derived from an EMBL/GenBank/DDBJ whole genome shotgun (WGS) entry which is preliminary data.</text>
</comment>
<evidence type="ECO:0000313" key="1">
    <source>
        <dbReference type="EMBL" id="GAG34906.1"/>
    </source>
</evidence>
<dbReference type="AlphaFoldDB" id="X0YDL0"/>
<organism evidence="1">
    <name type="scientific">marine sediment metagenome</name>
    <dbReference type="NCBI Taxonomy" id="412755"/>
    <lineage>
        <taxon>unclassified sequences</taxon>
        <taxon>metagenomes</taxon>
        <taxon>ecological metagenomes</taxon>
    </lineage>
</organism>
<gene>
    <name evidence="1" type="ORF">S01H1_74192</name>
</gene>
<protein>
    <submittedName>
        <fullName evidence="1">Uncharacterized protein</fullName>
    </submittedName>
</protein>
<proteinExistence type="predicted"/>
<dbReference type="EMBL" id="BARS01049614">
    <property type="protein sequence ID" value="GAG34906.1"/>
    <property type="molecule type" value="Genomic_DNA"/>
</dbReference>
<accession>X0YDL0</accession>